<comment type="caution">
    <text evidence="3">The sequence shown here is derived from an EMBL/GenBank/DDBJ whole genome shotgun (WGS) entry which is preliminary data.</text>
</comment>
<dbReference type="EMBL" id="JAZHXI010000025">
    <property type="protein sequence ID" value="KAL2059886.1"/>
    <property type="molecule type" value="Genomic_DNA"/>
</dbReference>
<keyword evidence="4" id="KW-1185">Reference proteome</keyword>
<accession>A0ABR4BRM0</accession>
<feature type="domain" description="Endonuclease/exonuclease/phosphatase" evidence="2">
    <location>
        <begin position="44"/>
        <end position="312"/>
    </location>
</feature>
<dbReference type="Pfam" id="PF03372">
    <property type="entry name" value="Exo_endo_phos"/>
    <property type="match status" value="1"/>
</dbReference>
<dbReference type="InterPro" id="IPR005135">
    <property type="entry name" value="Endo/exonuclease/phosphatase"/>
</dbReference>
<dbReference type="InterPro" id="IPR050410">
    <property type="entry name" value="CCR4/nocturin_mRNA_transcr"/>
</dbReference>
<dbReference type="Proteomes" id="UP001595075">
    <property type="component" value="Unassembled WGS sequence"/>
</dbReference>
<reference evidence="3 4" key="1">
    <citation type="journal article" date="2024" name="Commun. Biol.">
        <title>Comparative genomic analysis of thermophilic fungi reveals convergent evolutionary adaptations and gene losses.</title>
        <authorList>
            <person name="Steindorff A.S."/>
            <person name="Aguilar-Pontes M.V."/>
            <person name="Robinson A.J."/>
            <person name="Andreopoulos B."/>
            <person name="LaButti K."/>
            <person name="Kuo A."/>
            <person name="Mondo S."/>
            <person name="Riley R."/>
            <person name="Otillar R."/>
            <person name="Haridas S."/>
            <person name="Lipzen A."/>
            <person name="Grimwood J."/>
            <person name="Schmutz J."/>
            <person name="Clum A."/>
            <person name="Reid I.D."/>
            <person name="Moisan M.C."/>
            <person name="Butler G."/>
            <person name="Nguyen T.T.M."/>
            <person name="Dewar K."/>
            <person name="Conant G."/>
            <person name="Drula E."/>
            <person name="Henrissat B."/>
            <person name="Hansel C."/>
            <person name="Singer S."/>
            <person name="Hutchinson M.I."/>
            <person name="de Vries R.P."/>
            <person name="Natvig D.O."/>
            <person name="Powell A.J."/>
            <person name="Tsang A."/>
            <person name="Grigoriev I.V."/>
        </authorList>
    </citation>
    <scope>NUCLEOTIDE SEQUENCE [LARGE SCALE GENOMIC DNA]</scope>
    <source>
        <strain evidence="3 4">CBS 494.80</strain>
    </source>
</reference>
<organism evidence="3 4">
    <name type="scientific">Oculimacula yallundae</name>
    <dbReference type="NCBI Taxonomy" id="86028"/>
    <lineage>
        <taxon>Eukaryota</taxon>
        <taxon>Fungi</taxon>
        <taxon>Dikarya</taxon>
        <taxon>Ascomycota</taxon>
        <taxon>Pezizomycotina</taxon>
        <taxon>Leotiomycetes</taxon>
        <taxon>Helotiales</taxon>
        <taxon>Ploettnerulaceae</taxon>
        <taxon>Oculimacula</taxon>
    </lineage>
</organism>
<sequence>MPNYRYEIKMHTPAFVPTCLYLLLGISLNFCLGSAASLPLRSITWNIRWATPAPGAGEKPWWNILCPIWADQCRMPHVQSLLSSTISGSSAPSIIGLQEVLSSQLSDIKNHLGSNWAHLGVGRDDGKSSGEYSPILYSTTQFRVLYSETKWLSPTPDVVSFGWGAGSRRVVTIGVFEDLGSGKRFLVANTHLDNVSVQARREGIKVVVARIEAVRALYGNALAVVLTGDFNSEPNIAGDAYVTLKGLGYLTEVWESGAVRVGSNQLTYTGFTDKGVSRIDYCWVGPVGENRVTAQRFEILGNLVGGVIASDHRAVVTDLTIL</sequence>
<keyword evidence="1" id="KW-0472">Membrane</keyword>
<evidence type="ECO:0000256" key="1">
    <source>
        <dbReference type="SAM" id="Phobius"/>
    </source>
</evidence>
<feature type="transmembrane region" description="Helical" evidence="1">
    <location>
        <begin position="20"/>
        <end position="40"/>
    </location>
</feature>
<proteinExistence type="predicted"/>
<keyword evidence="1" id="KW-1133">Transmembrane helix</keyword>
<dbReference type="Gene3D" id="3.60.10.10">
    <property type="entry name" value="Endonuclease/exonuclease/phosphatase"/>
    <property type="match status" value="1"/>
</dbReference>
<dbReference type="PANTHER" id="PTHR12121">
    <property type="entry name" value="CARBON CATABOLITE REPRESSOR PROTEIN 4"/>
    <property type="match status" value="1"/>
</dbReference>
<name>A0ABR4BRM0_9HELO</name>
<dbReference type="CDD" id="cd09083">
    <property type="entry name" value="EEP-1"/>
    <property type="match status" value="1"/>
</dbReference>
<evidence type="ECO:0000313" key="3">
    <source>
        <dbReference type="EMBL" id="KAL2059886.1"/>
    </source>
</evidence>
<dbReference type="PANTHER" id="PTHR12121:SF36">
    <property type="entry name" value="ENDONUCLEASE_EXONUCLEASE_PHOSPHATASE DOMAIN-CONTAINING PROTEIN"/>
    <property type="match status" value="1"/>
</dbReference>
<dbReference type="InterPro" id="IPR036691">
    <property type="entry name" value="Endo/exonu/phosph_ase_sf"/>
</dbReference>
<keyword evidence="1" id="KW-0812">Transmembrane</keyword>
<evidence type="ECO:0000259" key="2">
    <source>
        <dbReference type="Pfam" id="PF03372"/>
    </source>
</evidence>
<gene>
    <name evidence="3" type="ORF">VTL71DRAFT_10041</name>
</gene>
<protein>
    <recommendedName>
        <fullName evidence="2">Endonuclease/exonuclease/phosphatase domain-containing protein</fullName>
    </recommendedName>
</protein>
<evidence type="ECO:0000313" key="4">
    <source>
        <dbReference type="Proteomes" id="UP001595075"/>
    </source>
</evidence>
<dbReference type="SUPFAM" id="SSF56219">
    <property type="entry name" value="DNase I-like"/>
    <property type="match status" value="1"/>
</dbReference>